<proteinExistence type="predicted"/>
<dbReference type="Proteomes" id="UP001596024">
    <property type="component" value="Unassembled WGS sequence"/>
</dbReference>
<dbReference type="Gene3D" id="3.90.1300.10">
    <property type="entry name" value="Amidase signature (AS) domain"/>
    <property type="match status" value="1"/>
</dbReference>
<dbReference type="Pfam" id="PF01425">
    <property type="entry name" value="Amidase"/>
    <property type="match status" value="1"/>
</dbReference>
<organism evidence="2 3">
    <name type="scientific">Glycocaulis abyssi</name>
    <dbReference type="NCBI Taxonomy" id="1433403"/>
    <lineage>
        <taxon>Bacteria</taxon>
        <taxon>Pseudomonadati</taxon>
        <taxon>Pseudomonadota</taxon>
        <taxon>Alphaproteobacteria</taxon>
        <taxon>Maricaulales</taxon>
        <taxon>Maricaulaceae</taxon>
        <taxon>Glycocaulis</taxon>
    </lineage>
</organism>
<evidence type="ECO:0000259" key="1">
    <source>
        <dbReference type="Pfam" id="PF01425"/>
    </source>
</evidence>
<accession>A0ABV9N917</accession>
<reference evidence="3" key="1">
    <citation type="journal article" date="2019" name="Int. J. Syst. Evol. Microbiol.">
        <title>The Global Catalogue of Microorganisms (GCM) 10K type strain sequencing project: providing services to taxonomists for standard genome sequencing and annotation.</title>
        <authorList>
            <consortium name="The Broad Institute Genomics Platform"/>
            <consortium name="The Broad Institute Genome Sequencing Center for Infectious Disease"/>
            <person name="Wu L."/>
            <person name="Ma J."/>
        </authorList>
    </citation>
    <scope>NUCLEOTIDE SEQUENCE [LARGE SCALE GENOMIC DNA]</scope>
    <source>
        <strain evidence="3">CCUG 62981</strain>
    </source>
</reference>
<evidence type="ECO:0000313" key="2">
    <source>
        <dbReference type="EMBL" id="MFC4724330.1"/>
    </source>
</evidence>
<feature type="domain" description="Amidase" evidence="1">
    <location>
        <begin position="144"/>
        <end position="427"/>
    </location>
</feature>
<evidence type="ECO:0000313" key="3">
    <source>
        <dbReference type="Proteomes" id="UP001596024"/>
    </source>
</evidence>
<dbReference type="InterPro" id="IPR000120">
    <property type="entry name" value="Amidase"/>
</dbReference>
<dbReference type="RefSeq" id="WP_371394993.1">
    <property type="nucleotide sequence ID" value="NZ_CP163421.1"/>
</dbReference>
<dbReference type="SUPFAM" id="SSF75304">
    <property type="entry name" value="Amidase signature (AS) enzymes"/>
    <property type="match status" value="1"/>
</dbReference>
<dbReference type="PROSITE" id="PS51318">
    <property type="entry name" value="TAT"/>
    <property type="match status" value="1"/>
</dbReference>
<sequence>MTSHIVTSRRSVLGLMAGGAAGLTGGGAAAARVQEAITAETLACSESLFAVSYTDEERAQLVRTMEDWSARAEALRAHHRPNTLAPALSFDPRLPGRSYRTQANALGGVPGEAGRCPRAAADIAFAPVWQQAAWMARGELSSAELTEIYLDRIARYAGQLECFITITAERARREAAARDAERAAGRVRGPLHGIPYALKDIVDVAGLPATWGATPYRERVGEETAVAAARLEEAGAVLLGKTSVGALAYGDIWFDGVCRNPFNPNEGSSGSSAGSASATAAGLCSFSIGTETLGSIVSPSHRCGTAGLRPSFGRVARTGAMALCWSLDKIGPITRHVADTAYVLGVINGADAGDPASFDHGFDCDFSGDLAGLRLGYNPQWLEQGHELDRQALDAARSLGVEPVPFEIEELPYAALLIQLEAEAAAAFEELSLSGADAQLRWQDDEAWPNTFRRARFISGIDLVNADRLRRQVMSMMHERMDGLDAVIGPNFAGNMLLATNFTGHPQLVLRAGFHQQPTRTLSGEAAGDGGDLFDVPYATSLWAPLFEEGTLVRLGHAIESRLGAAARRPPGLD</sequence>
<dbReference type="EMBL" id="JBHSGQ010000001">
    <property type="protein sequence ID" value="MFC4724330.1"/>
    <property type="molecule type" value="Genomic_DNA"/>
</dbReference>
<protein>
    <submittedName>
        <fullName evidence="2">Amidase</fullName>
    </submittedName>
</protein>
<dbReference type="PANTHER" id="PTHR11895">
    <property type="entry name" value="TRANSAMIDASE"/>
    <property type="match status" value="1"/>
</dbReference>
<name>A0ABV9N917_9PROT</name>
<dbReference type="InterPro" id="IPR006311">
    <property type="entry name" value="TAT_signal"/>
</dbReference>
<dbReference type="InterPro" id="IPR023631">
    <property type="entry name" value="Amidase_dom"/>
</dbReference>
<dbReference type="InterPro" id="IPR036928">
    <property type="entry name" value="AS_sf"/>
</dbReference>
<gene>
    <name evidence="2" type="ORF">ACFPB0_03405</name>
</gene>
<keyword evidence="3" id="KW-1185">Reference proteome</keyword>
<comment type="caution">
    <text evidence="2">The sequence shown here is derived from an EMBL/GenBank/DDBJ whole genome shotgun (WGS) entry which is preliminary data.</text>
</comment>
<dbReference type="PANTHER" id="PTHR11895:SF73">
    <property type="entry name" value="AMIDASE FAMILY PROTEIN"/>
    <property type="match status" value="1"/>
</dbReference>